<keyword evidence="12" id="KW-1185">Reference proteome</keyword>
<dbReference type="InterPro" id="IPR044643">
    <property type="entry name" value="TrpF_fam"/>
</dbReference>
<evidence type="ECO:0000256" key="7">
    <source>
        <dbReference type="ARBA" id="ARBA00023141"/>
    </source>
</evidence>
<keyword evidence="7 9" id="KW-0057">Aromatic amino acid biosynthesis</keyword>
<dbReference type="InterPro" id="IPR001240">
    <property type="entry name" value="PRAI_dom"/>
</dbReference>
<dbReference type="HAMAP" id="MF_00135">
    <property type="entry name" value="PRAI"/>
    <property type="match status" value="1"/>
</dbReference>
<dbReference type="EMBL" id="BMJW01000001">
    <property type="protein sequence ID" value="GGG90150.1"/>
    <property type="molecule type" value="Genomic_DNA"/>
</dbReference>
<dbReference type="PANTHER" id="PTHR42894:SF1">
    <property type="entry name" value="N-(5'-PHOSPHORIBOSYL)ANTHRANILATE ISOMERASE"/>
    <property type="match status" value="1"/>
</dbReference>
<dbReference type="GO" id="GO:0000162">
    <property type="term" value="P:L-tryptophan biosynthetic process"/>
    <property type="evidence" value="ECO:0007669"/>
    <property type="project" value="UniProtKB-UniRule"/>
</dbReference>
<evidence type="ECO:0000313" key="11">
    <source>
        <dbReference type="EMBL" id="GGG90150.1"/>
    </source>
</evidence>
<feature type="domain" description="N-(5'phosphoribosyl) anthranilate isomerase (PRAI)" evidence="10">
    <location>
        <begin position="4"/>
        <end position="199"/>
    </location>
</feature>
<evidence type="ECO:0000256" key="5">
    <source>
        <dbReference type="ARBA" id="ARBA00022605"/>
    </source>
</evidence>
<evidence type="ECO:0000256" key="9">
    <source>
        <dbReference type="HAMAP-Rule" id="MF_00135"/>
    </source>
</evidence>
<organism evidence="11 12">
    <name type="scientific">Polaribacter pacificus</name>
    <dbReference type="NCBI Taxonomy" id="1775173"/>
    <lineage>
        <taxon>Bacteria</taxon>
        <taxon>Pseudomonadati</taxon>
        <taxon>Bacteroidota</taxon>
        <taxon>Flavobacteriia</taxon>
        <taxon>Flavobacteriales</taxon>
        <taxon>Flavobacteriaceae</taxon>
    </lineage>
</organism>
<dbReference type="GO" id="GO:0004640">
    <property type="term" value="F:phosphoribosylanthranilate isomerase activity"/>
    <property type="evidence" value="ECO:0007669"/>
    <property type="project" value="UniProtKB-UniRule"/>
</dbReference>
<name>A0A917HV56_9FLAO</name>
<keyword evidence="5 9" id="KW-0028">Amino-acid biosynthesis</keyword>
<dbReference type="PANTHER" id="PTHR42894">
    <property type="entry name" value="N-(5'-PHOSPHORIBOSYL)ANTHRANILATE ISOMERASE"/>
    <property type="match status" value="1"/>
</dbReference>
<evidence type="ECO:0000313" key="12">
    <source>
        <dbReference type="Proteomes" id="UP000633278"/>
    </source>
</evidence>
<gene>
    <name evidence="9 11" type="primary">trpF</name>
    <name evidence="11" type="ORF">GCM10011416_03420</name>
</gene>
<comment type="pathway">
    <text evidence="2 9">Amino-acid biosynthesis; L-tryptophan biosynthesis; L-tryptophan from chorismate: step 3/5.</text>
</comment>
<evidence type="ECO:0000256" key="6">
    <source>
        <dbReference type="ARBA" id="ARBA00022822"/>
    </source>
</evidence>
<evidence type="ECO:0000256" key="1">
    <source>
        <dbReference type="ARBA" id="ARBA00001164"/>
    </source>
</evidence>
<reference evidence="11" key="1">
    <citation type="journal article" date="2014" name="Int. J. Syst. Evol. Microbiol.">
        <title>Complete genome sequence of Corynebacterium casei LMG S-19264T (=DSM 44701T), isolated from a smear-ripened cheese.</title>
        <authorList>
            <consortium name="US DOE Joint Genome Institute (JGI-PGF)"/>
            <person name="Walter F."/>
            <person name="Albersmeier A."/>
            <person name="Kalinowski J."/>
            <person name="Ruckert C."/>
        </authorList>
    </citation>
    <scope>NUCLEOTIDE SEQUENCE</scope>
    <source>
        <strain evidence="11">CGMCC 1.15763</strain>
    </source>
</reference>
<dbReference type="AlphaFoldDB" id="A0A917HV56"/>
<reference evidence="11" key="2">
    <citation type="submission" date="2020-09" db="EMBL/GenBank/DDBJ databases">
        <authorList>
            <person name="Sun Q."/>
            <person name="Zhou Y."/>
        </authorList>
    </citation>
    <scope>NUCLEOTIDE SEQUENCE</scope>
    <source>
        <strain evidence="11">CGMCC 1.15763</strain>
    </source>
</reference>
<protein>
    <recommendedName>
        <fullName evidence="4 9">N-(5'-phosphoribosyl)anthranilate isomerase</fullName>
        <shortName evidence="9">PRAI</shortName>
        <ecNumber evidence="3 9">5.3.1.24</ecNumber>
    </recommendedName>
</protein>
<dbReference type="CDD" id="cd00405">
    <property type="entry name" value="PRAI"/>
    <property type="match status" value="1"/>
</dbReference>
<evidence type="ECO:0000256" key="2">
    <source>
        <dbReference type="ARBA" id="ARBA00004664"/>
    </source>
</evidence>
<dbReference type="InterPro" id="IPR013785">
    <property type="entry name" value="Aldolase_TIM"/>
</dbReference>
<comment type="caution">
    <text evidence="11">The sequence shown here is derived from an EMBL/GenBank/DDBJ whole genome shotgun (WGS) entry which is preliminary data.</text>
</comment>
<dbReference type="InterPro" id="IPR011060">
    <property type="entry name" value="RibuloseP-bd_barrel"/>
</dbReference>
<sequence length="201" mass="22934">MKYLENIQEVASLQPDYLGFIFYEKSKRYFDAAIPKLPKSIRKVGVFVNAQIDELLHKIQHYNLQAIQLHGDESVAYLQELKQQLAAKKLSLEIIKVFSVLETFDFDQLTAYEPLVDYFLFDTKGNERGGNGVQFDWSVLNQYNSLKPFFLSGGIGPADTMAIKNIIKTQLPIYAVDVNSKFELAAGLKNTKQLKAFKEQL</sequence>
<dbReference type="EC" id="5.3.1.24" evidence="3 9"/>
<dbReference type="Gene3D" id="3.20.20.70">
    <property type="entry name" value="Aldolase class I"/>
    <property type="match status" value="1"/>
</dbReference>
<evidence type="ECO:0000256" key="4">
    <source>
        <dbReference type="ARBA" id="ARBA00022272"/>
    </source>
</evidence>
<evidence type="ECO:0000256" key="3">
    <source>
        <dbReference type="ARBA" id="ARBA00012572"/>
    </source>
</evidence>
<dbReference type="Pfam" id="PF00697">
    <property type="entry name" value="PRAI"/>
    <property type="match status" value="1"/>
</dbReference>
<comment type="similarity">
    <text evidence="9">Belongs to the TrpF family.</text>
</comment>
<keyword evidence="6 9" id="KW-0822">Tryptophan biosynthesis</keyword>
<dbReference type="SUPFAM" id="SSF51366">
    <property type="entry name" value="Ribulose-phoshate binding barrel"/>
    <property type="match status" value="1"/>
</dbReference>
<proteinExistence type="inferred from homology"/>
<dbReference type="Proteomes" id="UP000633278">
    <property type="component" value="Unassembled WGS sequence"/>
</dbReference>
<evidence type="ECO:0000256" key="8">
    <source>
        <dbReference type="ARBA" id="ARBA00023235"/>
    </source>
</evidence>
<evidence type="ECO:0000259" key="10">
    <source>
        <dbReference type="Pfam" id="PF00697"/>
    </source>
</evidence>
<comment type="catalytic activity">
    <reaction evidence="1 9">
        <text>N-(5-phospho-beta-D-ribosyl)anthranilate = 1-(2-carboxyphenylamino)-1-deoxy-D-ribulose 5-phosphate</text>
        <dbReference type="Rhea" id="RHEA:21540"/>
        <dbReference type="ChEBI" id="CHEBI:18277"/>
        <dbReference type="ChEBI" id="CHEBI:58613"/>
        <dbReference type="EC" id="5.3.1.24"/>
    </reaction>
</comment>
<keyword evidence="8 9" id="KW-0413">Isomerase</keyword>
<accession>A0A917HV56</accession>